<protein>
    <submittedName>
        <fullName evidence="2">Uncharacterized protein</fullName>
    </submittedName>
</protein>
<sequence length="144" mass="17177">MKEMMDTLKAIDDHKETEAEKKVIPEEINKKPVNEKEDNFFESLPNLLEKFRLFMSPSDYNDLNQLFTRDDSPLNLEGRKRLDRDFNSFMQFIDSMLKGKPISEMEMANVCTIINNLPPLFIQLDQWAKKYERQKKEKLELKEL</sequence>
<keyword evidence="3" id="KW-1185">Reference proteome</keyword>
<dbReference type="Proteomes" id="UP000759131">
    <property type="component" value="Unassembled WGS sequence"/>
</dbReference>
<gene>
    <name evidence="2" type="ORF">OSB1V03_LOCUS20154</name>
</gene>
<evidence type="ECO:0000256" key="1">
    <source>
        <dbReference type="SAM" id="MobiDB-lite"/>
    </source>
</evidence>
<dbReference type="AlphaFoldDB" id="A0A7R9LQF7"/>
<organism evidence="2">
    <name type="scientific">Medioppia subpectinata</name>
    <dbReference type="NCBI Taxonomy" id="1979941"/>
    <lineage>
        <taxon>Eukaryota</taxon>
        <taxon>Metazoa</taxon>
        <taxon>Ecdysozoa</taxon>
        <taxon>Arthropoda</taxon>
        <taxon>Chelicerata</taxon>
        <taxon>Arachnida</taxon>
        <taxon>Acari</taxon>
        <taxon>Acariformes</taxon>
        <taxon>Sarcoptiformes</taxon>
        <taxon>Oribatida</taxon>
        <taxon>Brachypylina</taxon>
        <taxon>Oppioidea</taxon>
        <taxon>Oppiidae</taxon>
        <taxon>Medioppia</taxon>
    </lineage>
</organism>
<proteinExistence type="predicted"/>
<dbReference type="EMBL" id="OC886654">
    <property type="protein sequence ID" value="CAD7644666.1"/>
    <property type="molecule type" value="Genomic_DNA"/>
</dbReference>
<evidence type="ECO:0000313" key="3">
    <source>
        <dbReference type="Proteomes" id="UP000759131"/>
    </source>
</evidence>
<accession>A0A7R9LQF7</accession>
<evidence type="ECO:0000313" key="2">
    <source>
        <dbReference type="EMBL" id="CAD7644666.1"/>
    </source>
</evidence>
<feature type="region of interest" description="Disordered" evidence="1">
    <location>
        <begin position="1"/>
        <end position="29"/>
    </location>
</feature>
<reference evidence="2" key="1">
    <citation type="submission" date="2020-11" db="EMBL/GenBank/DDBJ databases">
        <authorList>
            <person name="Tran Van P."/>
        </authorList>
    </citation>
    <scope>NUCLEOTIDE SEQUENCE</scope>
</reference>
<dbReference type="EMBL" id="CAJPIZ010032079">
    <property type="protein sequence ID" value="CAG2120207.1"/>
    <property type="molecule type" value="Genomic_DNA"/>
</dbReference>
<name>A0A7R9LQF7_9ACAR</name>